<dbReference type="AlphaFoldDB" id="A0A2U1QI24"/>
<feature type="region of interest" description="Disordered" evidence="1">
    <location>
        <begin position="85"/>
        <end position="106"/>
    </location>
</feature>
<evidence type="ECO:0000313" key="2">
    <source>
        <dbReference type="EMBL" id="PWA97669.1"/>
    </source>
</evidence>
<dbReference type="PANTHER" id="PTHR45786:SF74">
    <property type="entry name" value="ATP-DEPENDENT DNA HELICASE"/>
    <property type="match status" value="1"/>
</dbReference>
<comment type="caution">
    <text evidence="2">The sequence shown here is derived from an EMBL/GenBank/DDBJ whole genome shotgun (WGS) entry which is preliminary data.</text>
</comment>
<keyword evidence="3" id="KW-1185">Reference proteome</keyword>
<organism evidence="2 3">
    <name type="scientific">Artemisia annua</name>
    <name type="common">Sweet wormwood</name>
    <dbReference type="NCBI Taxonomy" id="35608"/>
    <lineage>
        <taxon>Eukaryota</taxon>
        <taxon>Viridiplantae</taxon>
        <taxon>Streptophyta</taxon>
        <taxon>Embryophyta</taxon>
        <taxon>Tracheophyta</taxon>
        <taxon>Spermatophyta</taxon>
        <taxon>Magnoliopsida</taxon>
        <taxon>eudicotyledons</taxon>
        <taxon>Gunneridae</taxon>
        <taxon>Pentapetalae</taxon>
        <taxon>asterids</taxon>
        <taxon>campanulids</taxon>
        <taxon>Asterales</taxon>
        <taxon>Asteraceae</taxon>
        <taxon>Asteroideae</taxon>
        <taxon>Anthemideae</taxon>
        <taxon>Artemisiinae</taxon>
        <taxon>Artemisia</taxon>
    </lineage>
</organism>
<name>A0A2U1QI24_ARTAN</name>
<dbReference type="PANTHER" id="PTHR45786">
    <property type="entry name" value="DNA BINDING PROTEIN-LIKE"/>
    <property type="match status" value="1"/>
</dbReference>
<gene>
    <name evidence="2" type="ORF">CTI12_AA026920</name>
</gene>
<protein>
    <submittedName>
        <fullName evidence="2">Uncharacterized protein</fullName>
    </submittedName>
</protein>
<feature type="compositionally biased region" description="Basic residues" evidence="1">
    <location>
        <begin position="96"/>
        <end position="105"/>
    </location>
</feature>
<dbReference type="OrthoDB" id="1735618at2759"/>
<reference evidence="2 3" key="1">
    <citation type="journal article" date="2018" name="Mol. Plant">
        <title>The genome of Artemisia annua provides insight into the evolution of Asteraceae family and artemisinin biosynthesis.</title>
        <authorList>
            <person name="Shen Q."/>
            <person name="Zhang L."/>
            <person name="Liao Z."/>
            <person name="Wang S."/>
            <person name="Yan T."/>
            <person name="Shi P."/>
            <person name="Liu M."/>
            <person name="Fu X."/>
            <person name="Pan Q."/>
            <person name="Wang Y."/>
            <person name="Lv Z."/>
            <person name="Lu X."/>
            <person name="Zhang F."/>
            <person name="Jiang W."/>
            <person name="Ma Y."/>
            <person name="Chen M."/>
            <person name="Hao X."/>
            <person name="Li L."/>
            <person name="Tang Y."/>
            <person name="Lv G."/>
            <person name="Zhou Y."/>
            <person name="Sun X."/>
            <person name="Brodelius P.E."/>
            <person name="Rose J.K.C."/>
            <person name="Tang K."/>
        </authorList>
    </citation>
    <scope>NUCLEOTIDE SEQUENCE [LARGE SCALE GENOMIC DNA]</scope>
    <source>
        <strain evidence="3">cv. Huhao1</strain>
        <tissue evidence="2">Leaf</tissue>
    </source>
</reference>
<evidence type="ECO:0000313" key="3">
    <source>
        <dbReference type="Proteomes" id="UP000245207"/>
    </source>
</evidence>
<evidence type="ECO:0000256" key="1">
    <source>
        <dbReference type="SAM" id="MobiDB-lite"/>
    </source>
</evidence>
<sequence length="396" mass="45243">MSTPINTVQTSPISAFSTLDQGTNYVTKNAPQVTPVAALRKQQTPLSNVSTITFQTPVLRKVNARPRNTQSSGFTTAIPALTTEKSTYEVGESSRRTKRSKRPKLQSRTPIVFNLDDDGQVRKVYDKYVGVSEDLDNKICIFTILLINFFVPFNLLTSGSASASSGDSNSKTPLDRNIMNEVKYILDGSSDLVKTFRRARDRYTEDNEQNIRIKLVAKRGKSGRQYTLPTADERINIFHPMYLPLQYPLLMPRAQDGTPFVERLSFHLEGEQPVVFDENSDLETVIHKPTVGASMFDAWMHMNETYPPARDLTYAEFPTKFVWNLKKRMWTHRKQKYAIGRIHNVPISAGLRMNDDEKKNVCLFFIEQLMRTRGTTLKRFPELPYPDDTYMSEFGL</sequence>
<dbReference type="EMBL" id="PKPP01000109">
    <property type="protein sequence ID" value="PWA97669.1"/>
    <property type="molecule type" value="Genomic_DNA"/>
</dbReference>
<dbReference type="Proteomes" id="UP000245207">
    <property type="component" value="Unassembled WGS sequence"/>
</dbReference>
<proteinExistence type="predicted"/>
<accession>A0A2U1QI24</accession>